<dbReference type="InterPro" id="IPR022151">
    <property type="entry name" value="Sox_N"/>
</dbReference>
<evidence type="ECO:0000313" key="2">
    <source>
        <dbReference type="EMBL" id="KAL1129408.1"/>
    </source>
</evidence>
<evidence type="ECO:0000313" key="3">
    <source>
        <dbReference type="Proteomes" id="UP001558652"/>
    </source>
</evidence>
<keyword evidence="3" id="KW-1185">Reference proteome</keyword>
<dbReference type="Pfam" id="PF12444">
    <property type="entry name" value="Sox_N"/>
    <property type="match status" value="1"/>
</dbReference>
<protein>
    <recommendedName>
        <fullName evidence="1">Sox developmental protein N-terminal domain-containing protein</fullName>
    </recommendedName>
</protein>
<accession>A0ABD0YDK9</accession>
<dbReference type="AlphaFoldDB" id="A0ABD0YDK9"/>
<comment type="caution">
    <text evidence="2">The sequence shown here is derived from an EMBL/GenBank/DDBJ whole genome shotgun (WGS) entry which is preliminary data.</text>
</comment>
<name>A0ABD0YDK9_9HEMI</name>
<feature type="domain" description="Sox developmental protein N-terminal" evidence="1">
    <location>
        <begin position="173"/>
        <end position="203"/>
    </location>
</feature>
<sequence>MLVDPNRFRLIANLRGSIGVVLRAWDDRPREGLVGLLRNIEVGRLLGGGPLGKRRGLSLLCGWRGCWGDEEWGQQTFVALSGPLYRPESFPTAFTIPQQTFALSFDLAVSTEESSMLDGGGGDAAGGASARPAVSITAAGGASARPVVSITASAAASVAAAAKAAIARPHHHTNPNNNQLDNPHINEAVSKVLQGYDWTLVPVVTNSIPHAHIALRIMSWTVSLLPNESLDPGCSKFQSTPMGLSHFARLVRRKGLSYLALSRDTSYDPNNIAENGD</sequence>
<dbReference type="Proteomes" id="UP001558652">
    <property type="component" value="Unassembled WGS sequence"/>
</dbReference>
<proteinExistence type="predicted"/>
<reference evidence="2 3" key="1">
    <citation type="submission" date="2024-07" db="EMBL/GenBank/DDBJ databases">
        <title>Chromosome-level genome assembly of the water stick insect Ranatra chinensis (Heteroptera: Nepidae).</title>
        <authorList>
            <person name="Liu X."/>
        </authorList>
    </citation>
    <scope>NUCLEOTIDE SEQUENCE [LARGE SCALE GENOMIC DNA]</scope>
    <source>
        <strain evidence="2">Cailab_2021Rc</strain>
        <tissue evidence="2">Muscle</tissue>
    </source>
</reference>
<dbReference type="EMBL" id="JBFDAA010000009">
    <property type="protein sequence ID" value="KAL1129408.1"/>
    <property type="molecule type" value="Genomic_DNA"/>
</dbReference>
<gene>
    <name evidence="2" type="ORF">AAG570_013935</name>
</gene>
<evidence type="ECO:0000259" key="1">
    <source>
        <dbReference type="Pfam" id="PF12444"/>
    </source>
</evidence>
<organism evidence="2 3">
    <name type="scientific">Ranatra chinensis</name>
    <dbReference type="NCBI Taxonomy" id="642074"/>
    <lineage>
        <taxon>Eukaryota</taxon>
        <taxon>Metazoa</taxon>
        <taxon>Ecdysozoa</taxon>
        <taxon>Arthropoda</taxon>
        <taxon>Hexapoda</taxon>
        <taxon>Insecta</taxon>
        <taxon>Pterygota</taxon>
        <taxon>Neoptera</taxon>
        <taxon>Paraneoptera</taxon>
        <taxon>Hemiptera</taxon>
        <taxon>Heteroptera</taxon>
        <taxon>Panheteroptera</taxon>
        <taxon>Nepomorpha</taxon>
        <taxon>Nepidae</taxon>
        <taxon>Ranatrinae</taxon>
        <taxon>Ranatra</taxon>
    </lineage>
</organism>